<dbReference type="RefSeq" id="WP_106256193.1">
    <property type="nucleotide sequence ID" value="NZ_CAWNSW010000007.1"/>
</dbReference>
<accession>A0A2T1EAY0</accession>
<proteinExistence type="predicted"/>
<reference evidence="2" key="1">
    <citation type="submission" date="2018-02" db="EMBL/GenBank/DDBJ databases">
        <authorList>
            <person name="Moore K."/>
            <person name="Momper L."/>
        </authorList>
    </citation>
    <scope>NUCLEOTIDE SEQUENCE [LARGE SCALE GENOMIC DNA]</scope>
    <source>
        <strain evidence="2">ULC18</strain>
    </source>
</reference>
<gene>
    <name evidence="1" type="ORF">C7B82_10185</name>
</gene>
<name>A0A2T1EAY0_9CYAN</name>
<reference evidence="1 2" key="2">
    <citation type="submission" date="2018-03" db="EMBL/GenBank/DDBJ databases">
        <title>The ancient ancestry and fast evolution of plastids.</title>
        <authorList>
            <person name="Moore K.R."/>
            <person name="Magnabosco C."/>
            <person name="Momper L."/>
            <person name="Gold D.A."/>
            <person name="Bosak T."/>
            <person name="Fournier G.P."/>
        </authorList>
    </citation>
    <scope>NUCLEOTIDE SEQUENCE [LARGE SCALE GENOMIC DNA]</scope>
    <source>
        <strain evidence="1 2">ULC18</strain>
    </source>
</reference>
<evidence type="ECO:0000313" key="2">
    <source>
        <dbReference type="Proteomes" id="UP000239576"/>
    </source>
</evidence>
<dbReference type="Proteomes" id="UP000239576">
    <property type="component" value="Unassembled WGS sequence"/>
</dbReference>
<keyword evidence="2" id="KW-1185">Reference proteome</keyword>
<dbReference type="EMBL" id="PVWK01000057">
    <property type="protein sequence ID" value="PSB29912.1"/>
    <property type="molecule type" value="Genomic_DNA"/>
</dbReference>
<protein>
    <submittedName>
        <fullName evidence="1">Uncharacterized protein</fullName>
    </submittedName>
</protein>
<comment type="caution">
    <text evidence="1">The sequence shown here is derived from an EMBL/GenBank/DDBJ whole genome shotgun (WGS) entry which is preliminary data.</text>
</comment>
<sequence>MLLDWLSDFVHWLRAAVGADTEPIALETHLSNDGQCLLYLLADGQSETFPGLVQLWLVSHETAHFDLLIILVNLAQAKELRRTTAVATLPKDWHRAFEVKARLAMQQQRGIAASHLFLTGWVSKQPISARFVHSRLEYFRRVECSVVLALDLQGNTFAWAGRNDYAAKIVRTIAKRVLQTPPGQVLTWEELIRSLDADGLDGKVTWITWLHHYATKPKSTRIAEKHILQPPIVRSSFRTPSDES</sequence>
<organism evidence="1 2">
    <name type="scientific">Stenomitos frigidus ULC18</name>
    <dbReference type="NCBI Taxonomy" id="2107698"/>
    <lineage>
        <taxon>Bacteria</taxon>
        <taxon>Bacillati</taxon>
        <taxon>Cyanobacteriota</taxon>
        <taxon>Cyanophyceae</taxon>
        <taxon>Leptolyngbyales</taxon>
        <taxon>Leptolyngbyaceae</taxon>
        <taxon>Stenomitos</taxon>
    </lineage>
</organism>
<dbReference type="AlphaFoldDB" id="A0A2T1EAY0"/>
<evidence type="ECO:0000313" key="1">
    <source>
        <dbReference type="EMBL" id="PSB29912.1"/>
    </source>
</evidence>